<dbReference type="InterPro" id="IPR027396">
    <property type="entry name" value="DsrEFH-like"/>
</dbReference>
<protein>
    <recommendedName>
        <fullName evidence="2">Sulfur reduction protein DsrE</fullName>
    </recommendedName>
</protein>
<gene>
    <name evidence="1" type="ORF">ASZ90_000680</name>
</gene>
<name>A0A0W8G8L5_9ZZZZ</name>
<evidence type="ECO:0008006" key="2">
    <source>
        <dbReference type="Google" id="ProtNLM"/>
    </source>
</evidence>
<evidence type="ECO:0000313" key="1">
    <source>
        <dbReference type="EMBL" id="KUG29433.1"/>
    </source>
</evidence>
<proteinExistence type="predicted"/>
<organism evidence="1">
    <name type="scientific">hydrocarbon metagenome</name>
    <dbReference type="NCBI Taxonomy" id="938273"/>
    <lineage>
        <taxon>unclassified sequences</taxon>
        <taxon>metagenomes</taxon>
        <taxon>ecological metagenomes</taxon>
    </lineage>
</organism>
<dbReference type="EMBL" id="LNQE01000086">
    <property type="protein sequence ID" value="KUG29433.1"/>
    <property type="molecule type" value="Genomic_DNA"/>
</dbReference>
<dbReference type="AlphaFoldDB" id="A0A0W8G8L5"/>
<dbReference type="SUPFAM" id="SSF75169">
    <property type="entry name" value="DsrEFH-like"/>
    <property type="match status" value="1"/>
</dbReference>
<comment type="caution">
    <text evidence="1">The sequence shown here is derived from an EMBL/GenBank/DDBJ whole genome shotgun (WGS) entry which is preliminary data.</text>
</comment>
<sequence length="69" mass="7467">MQILLILSSPDPEIKWNAVRFGNFLLNEGEEVTLFLNGPAVDLYAGDSEAFPIAEQAKVFALSDGKLAA</sequence>
<accession>A0A0W8G8L5</accession>
<reference evidence="1" key="1">
    <citation type="journal article" date="2015" name="Proc. Natl. Acad. Sci. U.S.A.">
        <title>Networks of energetic and metabolic interactions define dynamics in microbial communities.</title>
        <authorList>
            <person name="Embree M."/>
            <person name="Liu J.K."/>
            <person name="Al-Bassam M.M."/>
            <person name="Zengler K."/>
        </authorList>
    </citation>
    <scope>NUCLEOTIDE SEQUENCE</scope>
</reference>